<dbReference type="PANTHER" id="PTHR11932">
    <property type="entry name" value="CULLIN"/>
    <property type="match status" value="1"/>
</dbReference>
<name>A0A8S4GE05_PLUXY</name>
<evidence type="ECO:0000259" key="2">
    <source>
        <dbReference type="Pfam" id="PF00888"/>
    </source>
</evidence>
<dbReference type="InterPro" id="IPR045093">
    <property type="entry name" value="Cullin"/>
</dbReference>
<sequence>MSTRRRLIRRVDLRNLYTLLRPLGAAALRPLLAAAHEHVAAAGRAALAHPPPNEAHTHFVHAMLALHDKYSGLFNSVFSGAQAFTGALDKACSEVVNRAPPAKAPELLASRLDKACSEVVNRAPPAKAPELLAR</sequence>
<comment type="similarity">
    <text evidence="1">Belongs to the cullin family.</text>
</comment>
<feature type="domain" description="Cullin N-terminal" evidence="2">
    <location>
        <begin position="9"/>
        <end position="113"/>
    </location>
</feature>
<dbReference type="GO" id="GO:0006511">
    <property type="term" value="P:ubiquitin-dependent protein catabolic process"/>
    <property type="evidence" value="ECO:0007669"/>
    <property type="project" value="InterPro"/>
</dbReference>
<dbReference type="InterPro" id="IPR016159">
    <property type="entry name" value="Cullin_repeat-like_dom_sf"/>
</dbReference>
<evidence type="ECO:0000313" key="4">
    <source>
        <dbReference type="Proteomes" id="UP000653454"/>
    </source>
</evidence>
<dbReference type="InterPro" id="IPR001373">
    <property type="entry name" value="Cullin_N"/>
</dbReference>
<comment type="caution">
    <text evidence="3">The sequence shown here is derived from an EMBL/GenBank/DDBJ whole genome shotgun (WGS) entry which is preliminary data.</text>
</comment>
<gene>
    <name evidence="3" type="ORF">PLXY2_LOCUS16943</name>
</gene>
<dbReference type="Pfam" id="PF00888">
    <property type="entry name" value="Cullin"/>
    <property type="match status" value="1"/>
</dbReference>
<dbReference type="Proteomes" id="UP000653454">
    <property type="component" value="Unassembled WGS sequence"/>
</dbReference>
<dbReference type="AlphaFoldDB" id="A0A8S4GE05"/>
<dbReference type="EMBL" id="CAJHNJ030000742">
    <property type="protein sequence ID" value="CAG9138690.1"/>
    <property type="molecule type" value="Genomic_DNA"/>
</dbReference>
<evidence type="ECO:0000256" key="1">
    <source>
        <dbReference type="ARBA" id="ARBA00006019"/>
    </source>
</evidence>
<protein>
    <submittedName>
        <fullName evidence="3">(diamondback moth) hypothetical protein</fullName>
    </submittedName>
</protein>
<dbReference type="Gene3D" id="1.20.1310.10">
    <property type="entry name" value="Cullin Repeats"/>
    <property type="match status" value="1"/>
</dbReference>
<dbReference type="SUPFAM" id="SSF74788">
    <property type="entry name" value="Cullin repeat-like"/>
    <property type="match status" value="1"/>
</dbReference>
<proteinExistence type="inferred from homology"/>
<organism evidence="3 4">
    <name type="scientific">Plutella xylostella</name>
    <name type="common">Diamondback moth</name>
    <name type="synonym">Plutella maculipennis</name>
    <dbReference type="NCBI Taxonomy" id="51655"/>
    <lineage>
        <taxon>Eukaryota</taxon>
        <taxon>Metazoa</taxon>
        <taxon>Ecdysozoa</taxon>
        <taxon>Arthropoda</taxon>
        <taxon>Hexapoda</taxon>
        <taxon>Insecta</taxon>
        <taxon>Pterygota</taxon>
        <taxon>Neoptera</taxon>
        <taxon>Endopterygota</taxon>
        <taxon>Lepidoptera</taxon>
        <taxon>Glossata</taxon>
        <taxon>Ditrysia</taxon>
        <taxon>Yponomeutoidea</taxon>
        <taxon>Plutellidae</taxon>
        <taxon>Plutella</taxon>
    </lineage>
</organism>
<evidence type="ECO:0000313" key="3">
    <source>
        <dbReference type="EMBL" id="CAG9138690.1"/>
    </source>
</evidence>
<accession>A0A8S4GE05</accession>
<reference evidence="3" key="1">
    <citation type="submission" date="2020-11" db="EMBL/GenBank/DDBJ databases">
        <authorList>
            <person name="Whiteford S."/>
        </authorList>
    </citation>
    <scope>NUCLEOTIDE SEQUENCE</scope>
</reference>
<keyword evidence="4" id="KW-1185">Reference proteome</keyword>
<dbReference type="GO" id="GO:0031625">
    <property type="term" value="F:ubiquitin protein ligase binding"/>
    <property type="evidence" value="ECO:0007669"/>
    <property type="project" value="InterPro"/>
</dbReference>